<dbReference type="Proteomes" id="UP000605148">
    <property type="component" value="Unassembled WGS sequence"/>
</dbReference>
<accession>A0A916THW0</accession>
<gene>
    <name evidence="2" type="ORF">GCM10011316_13270</name>
</gene>
<comment type="caution">
    <text evidence="2">The sequence shown here is derived from an EMBL/GenBank/DDBJ whole genome shotgun (WGS) entry which is preliminary data.</text>
</comment>
<proteinExistence type="predicted"/>
<keyword evidence="3" id="KW-1185">Reference proteome</keyword>
<evidence type="ECO:0000313" key="2">
    <source>
        <dbReference type="EMBL" id="GGB42708.1"/>
    </source>
</evidence>
<dbReference type="EMBL" id="BMFA01000003">
    <property type="protein sequence ID" value="GGB42708.1"/>
    <property type="molecule type" value="Genomic_DNA"/>
</dbReference>
<evidence type="ECO:0000313" key="3">
    <source>
        <dbReference type="Proteomes" id="UP000605148"/>
    </source>
</evidence>
<reference evidence="2" key="2">
    <citation type="submission" date="2020-09" db="EMBL/GenBank/DDBJ databases">
        <authorList>
            <person name="Sun Q."/>
            <person name="Zhou Y."/>
        </authorList>
    </citation>
    <scope>NUCLEOTIDE SEQUENCE</scope>
    <source>
        <strain evidence="2">CGMCC 1.12426</strain>
    </source>
</reference>
<evidence type="ECO:0000256" key="1">
    <source>
        <dbReference type="SAM" id="MobiDB-lite"/>
    </source>
</evidence>
<dbReference type="AlphaFoldDB" id="A0A916THW0"/>
<dbReference type="RefSeq" id="WP_150495316.1">
    <property type="nucleotide sequence ID" value="NZ_BMFA01000003.1"/>
</dbReference>
<reference evidence="2" key="1">
    <citation type="journal article" date="2014" name="Int. J. Syst. Evol. Microbiol.">
        <title>Complete genome sequence of Corynebacterium casei LMG S-19264T (=DSM 44701T), isolated from a smear-ripened cheese.</title>
        <authorList>
            <consortium name="US DOE Joint Genome Institute (JGI-PGF)"/>
            <person name="Walter F."/>
            <person name="Albersmeier A."/>
            <person name="Kalinowski J."/>
            <person name="Ruckert C."/>
        </authorList>
    </citation>
    <scope>NUCLEOTIDE SEQUENCE</scope>
    <source>
        <strain evidence="2">CGMCC 1.12426</strain>
    </source>
</reference>
<feature type="region of interest" description="Disordered" evidence="1">
    <location>
        <begin position="45"/>
        <end position="69"/>
    </location>
</feature>
<organism evidence="2 3">
    <name type="scientific">Roseibium aquae</name>
    <dbReference type="NCBI Taxonomy" id="1323746"/>
    <lineage>
        <taxon>Bacteria</taxon>
        <taxon>Pseudomonadati</taxon>
        <taxon>Pseudomonadota</taxon>
        <taxon>Alphaproteobacteria</taxon>
        <taxon>Hyphomicrobiales</taxon>
        <taxon>Stappiaceae</taxon>
        <taxon>Roseibium</taxon>
    </lineage>
</organism>
<sequence length="69" mass="7465">MTHLDPTRISLPLTPAVQAQFDARARRLRSRAFHEFFGALFGRRRSAEASTSLPQDNACPGPAGTAKAA</sequence>
<protein>
    <submittedName>
        <fullName evidence="2">Uncharacterized protein</fullName>
    </submittedName>
</protein>
<name>A0A916THW0_9HYPH</name>